<organism evidence="4 5">
    <name type="scientific">Knufia obscura</name>
    <dbReference type="NCBI Taxonomy" id="1635080"/>
    <lineage>
        <taxon>Eukaryota</taxon>
        <taxon>Fungi</taxon>
        <taxon>Dikarya</taxon>
        <taxon>Ascomycota</taxon>
        <taxon>Pezizomycotina</taxon>
        <taxon>Eurotiomycetes</taxon>
        <taxon>Chaetothyriomycetidae</taxon>
        <taxon>Chaetothyriales</taxon>
        <taxon>Trichomeriaceae</taxon>
        <taxon>Knufia</taxon>
    </lineage>
</organism>
<dbReference type="InterPro" id="IPR004046">
    <property type="entry name" value="GST_C"/>
</dbReference>
<keyword evidence="5" id="KW-1185">Reference proteome</keyword>
<dbReference type="PROSITE" id="PS50404">
    <property type="entry name" value="GST_NTER"/>
    <property type="match status" value="1"/>
</dbReference>
<dbReference type="Pfam" id="PF14497">
    <property type="entry name" value="GST_C_3"/>
    <property type="match status" value="1"/>
</dbReference>
<feature type="domain" description="GST N-terminal" evidence="2">
    <location>
        <begin position="3"/>
        <end position="89"/>
    </location>
</feature>
<proteinExistence type="inferred from homology"/>
<dbReference type="CDD" id="cd03046">
    <property type="entry name" value="GST_N_GTT1_like"/>
    <property type="match status" value="1"/>
</dbReference>
<evidence type="ECO:0008006" key="6">
    <source>
        <dbReference type="Google" id="ProtNLM"/>
    </source>
</evidence>
<dbReference type="InterPro" id="IPR036282">
    <property type="entry name" value="Glutathione-S-Trfase_C_sf"/>
</dbReference>
<dbReference type="EMBL" id="JAVHJV010000010">
    <property type="protein sequence ID" value="KAK5939557.1"/>
    <property type="molecule type" value="Genomic_DNA"/>
</dbReference>
<evidence type="ECO:0000313" key="5">
    <source>
        <dbReference type="Proteomes" id="UP001334248"/>
    </source>
</evidence>
<evidence type="ECO:0000259" key="3">
    <source>
        <dbReference type="PROSITE" id="PS50405"/>
    </source>
</evidence>
<dbReference type="InterPro" id="IPR004045">
    <property type="entry name" value="Glutathione_S-Trfase_N"/>
</dbReference>
<gene>
    <name evidence="4" type="ORF">PMZ80_007935</name>
</gene>
<dbReference type="PANTHER" id="PTHR44051:SF9">
    <property type="entry name" value="GLUTATHIONE S-TRANSFERASE 1"/>
    <property type="match status" value="1"/>
</dbReference>
<dbReference type="SUPFAM" id="SSF47616">
    <property type="entry name" value="GST C-terminal domain-like"/>
    <property type="match status" value="1"/>
</dbReference>
<accession>A0ABR0RG12</accession>
<dbReference type="GeneID" id="90001384"/>
<dbReference type="SFLD" id="SFLDS00019">
    <property type="entry name" value="Glutathione_Transferase_(cytos"/>
    <property type="match status" value="1"/>
</dbReference>
<dbReference type="InterPro" id="IPR040079">
    <property type="entry name" value="Glutathione_S-Trfase"/>
</dbReference>
<comment type="caution">
    <text evidence="4">The sequence shown here is derived from an EMBL/GenBank/DDBJ whole genome shotgun (WGS) entry which is preliminary data.</text>
</comment>
<dbReference type="SUPFAM" id="SSF52833">
    <property type="entry name" value="Thioredoxin-like"/>
    <property type="match status" value="1"/>
</dbReference>
<dbReference type="InterPro" id="IPR036249">
    <property type="entry name" value="Thioredoxin-like_sf"/>
</dbReference>
<evidence type="ECO:0000313" key="4">
    <source>
        <dbReference type="EMBL" id="KAK5939557.1"/>
    </source>
</evidence>
<dbReference type="PROSITE" id="PS50405">
    <property type="entry name" value="GST_CTER"/>
    <property type="match status" value="1"/>
</dbReference>
<dbReference type="InterPro" id="IPR010987">
    <property type="entry name" value="Glutathione-S-Trfase_C-like"/>
</dbReference>
<dbReference type="RefSeq" id="XP_064727647.1">
    <property type="nucleotide sequence ID" value="XM_064876340.1"/>
</dbReference>
<dbReference type="Proteomes" id="UP001334248">
    <property type="component" value="Unassembled WGS sequence"/>
</dbReference>
<evidence type="ECO:0000256" key="1">
    <source>
        <dbReference type="ARBA" id="ARBA00007409"/>
    </source>
</evidence>
<dbReference type="Gene3D" id="1.20.1050.10">
    <property type="match status" value="1"/>
</dbReference>
<feature type="domain" description="GST C-terminal" evidence="3">
    <location>
        <begin position="98"/>
        <end position="238"/>
    </location>
</feature>
<dbReference type="Gene3D" id="3.40.30.10">
    <property type="entry name" value="Glutaredoxin"/>
    <property type="match status" value="1"/>
</dbReference>
<evidence type="ECO:0000259" key="2">
    <source>
        <dbReference type="PROSITE" id="PS50404"/>
    </source>
</evidence>
<name>A0ABR0RG12_9EURO</name>
<protein>
    <recommendedName>
        <fullName evidence="6">Glutathione S-transferase</fullName>
    </recommendedName>
</protein>
<dbReference type="Pfam" id="PF13409">
    <property type="entry name" value="GST_N_2"/>
    <property type="match status" value="1"/>
</dbReference>
<sequence length="238" mass="27323">MAEGKPTLQHLNNSQSQTILWLLEELGIEYNLNLFERETSGANKGRAPEGLKESHSLGKSPQLITPEGRVIIERSAISKYLIDKYDTTGKFKLNPDESENDIIREEELISFRANSLYPILMIQMVFKAARELSPFFVRPLMGGISAMVNKAFLTKEIHIMLAYLDEAIQSKNYFLNTENPTRVDFLMLWNVDFSTMADSNDLLSTYPNLKSWYDRCKARDAWKRSLEKGNGYQLDVKI</sequence>
<comment type="similarity">
    <text evidence="1">Belongs to the GST superfamily.</text>
</comment>
<dbReference type="PANTHER" id="PTHR44051">
    <property type="entry name" value="GLUTATHIONE S-TRANSFERASE-RELATED"/>
    <property type="match status" value="1"/>
</dbReference>
<reference evidence="4 5" key="1">
    <citation type="journal article" date="2023" name="Res Sq">
        <title>Genomic and morphological characterization of Knufia obscura isolated from the Mars 2020 spacecraft assembly facility.</title>
        <authorList>
            <person name="Chander A.M."/>
            <person name="Teixeira M.M."/>
            <person name="Singh N.K."/>
            <person name="Williams M.P."/>
            <person name="Parker C.W."/>
            <person name="Leo P."/>
            <person name="Stajich J.E."/>
            <person name="Torok T."/>
            <person name="Tighe S."/>
            <person name="Mason C.E."/>
            <person name="Venkateswaran K."/>
        </authorList>
    </citation>
    <scope>NUCLEOTIDE SEQUENCE [LARGE SCALE GENOMIC DNA]</scope>
    <source>
        <strain evidence="4 5">CCFEE 5817</strain>
    </source>
</reference>